<protein>
    <recommendedName>
        <fullName evidence="1">Calcium-activated potassium channel BK alpha subunit domain-containing protein</fullName>
    </recommendedName>
</protein>
<proteinExistence type="predicted"/>
<dbReference type="EMBL" id="JAIWYP010000014">
    <property type="protein sequence ID" value="KAH3713811.1"/>
    <property type="molecule type" value="Genomic_DNA"/>
</dbReference>
<accession>A0A9D4BZC1</accession>
<dbReference type="GO" id="GO:0016020">
    <property type="term" value="C:membrane"/>
    <property type="evidence" value="ECO:0007669"/>
    <property type="project" value="InterPro"/>
</dbReference>
<dbReference type="InterPro" id="IPR003929">
    <property type="entry name" value="K_chnl_BK_asu"/>
</dbReference>
<comment type="caution">
    <text evidence="2">The sequence shown here is derived from an EMBL/GenBank/DDBJ whole genome shotgun (WGS) entry which is preliminary data.</text>
</comment>
<feature type="domain" description="Calcium-activated potassium channel BK alpha subunit" evidence="1">
    <location>
        <begin position="26"/>
        <end position="76"/>
    </location>
</feature>
<evidence type="ECO:0000313" key="3">
    <source>
        <dbReference type="Proteomes" id="UP000828390"/>
    </source>
</evidence>
<evidence type="ECO:0000259" key="1">
    <source>
        <dbReference type="Pfam" id="PF03493"/>
    </source>
</evidence>
<gene>
    <name evidence="2" type="ORF">DPMN_073612</name>
</gene>
<evidence type="ECO:0000313" key="2">
    <source>
        <dbReference type="EMBL" id="KAH3713811.1"/>
    </source>
</evidence>
<dbReference type="Proteomes" id="UP000828390">
    <property type="component" value="Unassembled WGS sequence"/>
</dbReference>
<keyword evidence="3" id="KW-1185">Reference proteome</keyword>
<name>A0A9D4BZC1_DREPO</name>
<reference evidence="2" key="2">
    <citation type="submission" date="2020-11" db="EMBL/GenBank/DDBJ databases">
        <authorList>
            <person name="McCartney M.A."/>
            <person name="Auch B."/>
            <person name="Kono T."/>
            <person name="Mallez S."/>
            <person name="Becker A."/>
            <person name="Gohl D.M."/>
            <person name="Silverstein K.A.T."/>
            <person name="Koren S."/>
            <person name="Bechman K.B."/>
            <person name="Herman A."/>
            <person name="Abrahante J.E."/>
            <person name="Garbe J."/>
        </authorList>
    </citation>
    <scope>NUCLEOTIDE SEQUENCE</scope>
    <source>
        <strain evidence="2">Duluth1</strain>
        <tissue evidence="2">Whole animal</tissue>
    </source>
</reference>
<dbReference type="GO" id="GO:0006813">
    <property type="term" value="P:potassium ion transport"/>
    <property type="evidence" value="ECO:0007669"/>
    <property type="project" value="InterPro"/>
</dbReference>
<organism evidence="2 3">
    <name type="scientific">Dreissena polymorpha</name>
    <name type="common">Zebra mussel</name>
    <name type="synonym">Mytilus polymorpha</name>
    <dbReference type="NCBI Taxonomy" id="45954"/>
    <lineage>
        <taxon>Eukaryota</taxon>
        <taxon>Metazoa</taxon>
        <taxon>Spiralia</taxon>
        <taxon>Lophotrochozoa</taxon>
        <taxon>Mollusca</taxon>
        <taxon>Bivalvia</taxon>
        <taxon>Autobranchia</taxon>
        <taxon>Heteroconchia</taxon>
        <taxon>Euheterodonta</taxon>
        <taxon>Imparidentia</taxon>
        <taxon>Neoheterodontei</taxon>
        <taxon>Myida</taxon>
        <taxon>Dreissenoidea</taxon>
        <taxon>Dreissenidae</taxon>
        <taxon>Dreissena</taxon>
    </lineage>
</organism>
<reference evidence="2" key="1">
    <citation type="journal article" date="2019" name="bioRxiv">
        <title>The Genome of the Zebra Mussel, Dreissena polymorpha: A Resource for Invasive Species Research.</title>
        <authorList>
            <person name="McCartney M.A."/>
            <person name="Auch B."/>
            <person name="Kono T."/>
            <person name="Mallez S."/>
            <person name="Zhang Y."/>
            <person name="Obille A."/>
            <person name="Becker A."/>
            <person name="Abrahante J.E."/>
            <person name="Garbe J."/>
            <person name="Badalamenti J.P."/>
            <person name="Herman A."/>
            <person name="Mangelson H."/>
            <person name="Liachko I."/>
            <person name="Sullivan S."/>
            <person name="Sone E.D."/>
            <person name="Koren S."/>
            <person name="Silverstein K.A.T."/>
            <person name="Beckman K.B."/>
            <person name="Gohl D.M."/>
        </authorList>
    </citation>
    <scope>NUCLEOTIDE SEQUENCE</scope>
    <source>
        <strain evidence="2">Duluth1</strain>
        <tissue evidence="2">Whole animal</tissue>
    </source>
</reference>
<dbReference type="Pfam" id="PF03493">
    <property type="entry name" value="BK_channel_a"/>
    <property type="match status" value="1"/>
</dbReference>
<sequence>MCAKPGKYMCTHYDHCLSTCTCNINYSDGAKQADKWQHTYGRHSGNEIYHIQLGGSLFFSSYEGKTFTEASADAHQR</sequence>
<dbReference type="AlphaFoldDB" id="A0A9D4BZC1"/>